<sequence>MPPAGLSPAVRTRVRHPGEAQTSLFLRADTSYQ</sequence>
<evidence type="ECO:0000256" key="1">
    <source>
        <dbReference type="SAM" id="MobiDB-lite"/>
    </source>
</evidence>
<reference evidence="2" key="1">
    <citation type="submission" date="2014-09" db="EMBL/GenBank/DDBJ databases">
        <authorList>
            <person name="Magalhaes I.L.F."/>
            <person name="Oliveira U."/>
            <person name="Santos F.R."/>
            <person name="Vidigal T.H.D.A."/>
            <person name="Brescovit A.D."/>
            <person name="Santos A.J."/>
        </authorList>
    </citation>
    <scope>NUCLEOTIDE SEQUENCE</scope>
    <source>
        <tissue evidence="2">Shoot tissue taken approximately 20 cm above the soil surface</tissue>
    </source>
</reference>
<evidence type="ECO:0000313" key="2">
    <source>
        <dbReference type="EMBL" id="JAE00833.1"/>
    </source>
</evidence>
<proteinExistence type="predicted"/>
<accession>A0A0A9EXQ4</accession>
<reference evidence="2" key="2">
    <citation type="journal article" date="2015" name="Data Brief">
        <title>Shoot transcriptome of the giant reed, Arundo donax.</title>
        <authorList>
            <person name="Barrero R.A."/>
            <person name="Guerrero F.D."/>
            <person name="Moolhuijzen P."/>
            <person name="Goolsby J.A."/>
            <person name="Tidwell J."/>
            <person name="Bellgard S.E."/>
            <person name="Bellgard M.I."/>
        </authorList>
    </citation>
    <scope>NUCLEOTIDE SEQUENCE</scope>
    <source>
        <tissue evidence="2">Shoot tissue taken approximately 20 cm above the soil surface</tissue>
    </source>
</reference>
<organism evidence="2">
    <name type="scientific">Arundo donax</name>
    <name type="common">Giant reed</name>
    <name type="synonym">Donax arundinaceus</name>
    <dbReference type="NCBI Taxonomy" id="35708"/>
    <lineage>
        <taxon>Eukaryota</taxon>
        <taxon>Viridiplantae</taxon>
        <taxon>Streptophyta</taxon>
        <taxon>Embryophyta</taxon>
        <taxon>Tracheophyta</taxon>
        <taxon>Spermatophyta</taxon>
        <taxon>Magnoliopsida</taxon>
        <taxon>Liliopsida</taxon>
        <taxon>Poales</taxon>
        <taxon>Poaceae</taxon>
        <taxon>PACMAD clade</taxon>
        <taxon>Arundinoideae</taxon>
        <taxon>Arundineae</taxon>
        <taxon>Arundo</taxon>
    </lineage>
</organism>
<dbReference type="EMBL" id="GBRH01197063">
    <property type="protein sequence ID" value="JAE00833.1"/>
    <property type="molecule type" value="Transcribed_RNA"/>
</dbReference>
<protein>
    <submittedName>
        <fullName evidence="2">Uncharacterized protein</fullName>
    </submittedName>
</protein>
<feature type="compositionally biased region" description="Polar residues" evidence="1">
    <location>
        <begin position="20"/>
        <end position="33"/>
    </location>
</feature>
<name>A0A0A9EXQ4_ARUDO</name>
<dbReference type="AlphaFoldDB" id="A0A0A9EXQ4"/>
<feature type="region of interest" description="Disordered" evidence="1">
    <location>
        <begin position="1"/>
        <end position="33"/>
    </location>
</feature>